<organism evidence="3 4">
    <name type="scientific">Catenovulum adriaticum</name>
    <dbReference type="NCBI Taxonomy" id="2984846"/>
    <lineage>
        <taxon>Bacteria</taxon>
        <taxon>Pseudomonadati</taxon>
        <taxon>Pseudomonadota</taxon>
        <taxon>Gammaproteobacteria</taxon>
        <taxon>Alteromonadales</taxon>
        <taxon>Alteromonadaceae</taxon>
        <taxon>Catenovulum</taxon>
    </lineage>
</organism>
<dbReference type="InterPro" id="IPR028976">
    <property type="entry name" value="CheC-like_sf"/>
</dbReference>
<dbReference type="InterPro" id="IPR028051">
    <property type="entry name" value="CheX-like_dom"/>
</dbReference>
<proteinExistence type="predicted"/>
<dbReference type="Pfam" id="PF13690">
    <property type="entry name" value="CheX"/>
    <property type="match status" value="1"/>
</dbReference>
<evidence type="ECO:0000256" key="1">
    <source>
        <dbReference type="ARBA" id="ARBA00022500"/>
    </source>
</evidence>
<dbReference type="InterPro" id="IPR038756">
    <property type="entry name" value="CheX-like"/>
</dbReference>
<dbReference type="EMBL" id="CP109965">
    <property type="protein sequence ID" value="WAJ69723.1"/>
    <property type="molecule type" value="Genomic_DNA"/>
</dbReference>
<dbReference type="PANTHER" id="PTHR39452">
    <property type="entry name" value="CHEY-P PHOSPHATASE CHEX"/>
    <property type="match status" value="1"/>
</dbReference>
<evidence type="ECO:0000313" key="3">
    <source>
        <dbReference type="EMBL" id="WAJ69723.1"/>
    </source>
</evidence>
<evidence type="ECO:0000313" key="4">
    <source>
        <dbReference type="Proteomes" id="UP001163726"/>
    </source>
</evidence>
<dbReference type="RefSeq" id="WP_268074007.1">
    <property type="nucleotide sequence ID" value="NZ_CP109965.1"/>
</dbReference>
<protein>
    <submittedName>
        <fullName evidence="3">Chemotaxis protein CheX</fullName>
    </submittedName>
</protein>
<gene>
    <name evidence="3" type="ORF">OLW01_11230</name>
</gene>
<feature type="domain" description="Chemotaxis phosphatase CheX-like" evidence="2">
    <location>
        <begin position="42"/>
        <end position="140"/>
    </location>
</feature>
<dbReference type="SUPFAM" id="SSF103039">
    <property type="entry name" value="CheC-like"/>
    <property type="match status" value="1"/>
</dbReference>
<dbReference type="CDD" id="cd17906">
    <property type="entry name" value="CheX"/>
    <property type="match status" value="1"/>
</dbReference>
<accession>A0ABY7AJH1</accession>
<name>A0ABY7AJH1_9ALTE</name>
<keyword evidence="1" id="KW-0145">Chemotaxis</keyword>
<evidence type="ECO:0000259" key="2">
    <source>
        <dbReference type="Pfam" id="PF13690"/>
    </source>
</evidence>
<dbReference type="Gene3D" id="3.40.1550.10">
    <property type="entry name" value="CheC-like"/>
    <property type="match status" value="1"/>
</dbReference>
<reference evidence="3" key="1">
    <citation type="submission" date="2022-10" db="EMBL/GenBank/DDBJ databases">
        <title>Catenovulum adriacola sp. nov. isolated in the Harbour of Susak.</title>
        <authorList>
            <person name="Schoch T."/>
            <person name="Reich S.J."/>
            <person name="Stoeferle S."/>
            <person name="Flaiz M."/>
            <person name="Kazda M."/>
            <person name="Riedel C.U."/>
            <person name="Duerre P."/>
        </authorList>
    </citation>
    <scope>NUCLEOTIDE SEQUENCE</scope>
    <source>
        <strain evidence="3">TS8</strain>
    </source>
</reference>
<dbReference type="Proteomes" id="UP001163726">
    <property type="component" value="Chromosome"/>
</dbReference>
<dbReference type="PANTHER" id="PTHR39452:SF1">
    <property type="entry name" value="CHEY-P PHOSPHATASE CHEX"/>
    <property type="match status" value="1"/>
</dbReference>
<sequence length="157" mass="16866">MNVEFINPFLSSLVNVVSTMAMLELKPQKPRVKKDEVARGDVSGLIGMVGPQTKGSLSVSFEAGLALDIMQRMLGEKPDAINEEVTDMVGEITNMVTGGAKKLLAEKGYDFDMATPIVVSGKGHTINHKSDGTIIIMPFEAEAGKVHIEICFDKVAS</sequence>
<keyword evidence="4" id="KW-1185">Reference proteome</keyword>